<dbReference type="AlphaFoldDB" id="A0A1Y0D4D4"/>
<proteinExistence type="predicted"/>
<dbReference type="EMBL" id="CP021377">
    <property type="protein sequence ID" value="ART82390.1"/>
    <property type="molecule type" value="Genomic_DNA"/>
</dbReference>
<dbReference type="CDD" id="cd09113">
    <property type="entry name" value="PLDc_ymdC_like_2"/>
    <property type="match status" value="1"/>
</dbReference>
<dbReference type="SMART" id="SM00155">
    <property type="entry name" value="PLDc"/>
    <property type="match status" value="2"/>
</dbReference>
<dbReference type="PANTHER" id="PTHR21248:SF12">
    <property type="entry name" value="CARDIOLIPIN SYNTHASE C"/>
    <property type="match status" value="1"/>
</dbReference>
<dbReference type="InterPro" id="IPR025202">
    <property type="entry name" value="PLD-like_dom"/>
</dbReference>
<dbReference type="GO" id="GO:0032049">
    <property type="term" value="P:cardiolipin biosynthetic process"/>
    <property type="evidence" value="ECO:0007669"/>
    <property type="project" value="UniProtKB-ARBA"/>
</dbReference>
<accession>A0A1Y0D4D4</accession>
<gene>
    <name evidence="2" type="ORF">CBP31_06940</name>
</gene>
<name>A0A1Y0D4D4_9GAMM</name>
<reference evidence="2 3" key="1">
    <citation type="journal article" date="2014" name="Int. J. Syst. Evol. Microbiol.">
        <title>Oceanisphaera profunda sp. nov., a marine bacterium isolated from deep-sea sediment, and emended description of the genus Oceanisphaera.</title>
        <authorList>
            <person name="Xu Z."/>
            <person name="Zhang X.Y."/>
            <person name="Su H.N."/>
            <person name="Yu Z.C."/>
            <person name="Liu C."/>
            <person name="Li H."/>
            <person name="Chen X.L."/>
            <person name="Song X.Y."/>
            <person name="Xie B.B."/>
            <person name="Qin Q.L."/>
            <person name="Zhou B.C."/>
            <person name="Shi M."/>
            <person name="Huang Y."/>
            <person name="Zhang Y.Z."/>
        </authorList>
    </citation>
    <scope>NUCLEOTIDE SEQUENCE [LARGE SCALE GENOMIC DNA]</scope>
    <source>
        <strain evidence="2 3">SM1222</strain>
    </source>
</reference>
<dbReference type="Proteomes" id="UP000243937">
    <property type="component" value="Chromosome"/>
</dbReference>
<dbReference type="Pfam" id="PF13091">
    <property type="entry name" value="PLDc_2"/>
    <property type="match status" value="2"/>
</dbReference>
<evidence type="ECO:0000259" key="1">
    <source>
        <dbReference type="PROSITE" id="PS50035"/>
    </source>
</evidence>
<dbReference type="CDD" id="cd09111">
    <property type="entry name" value="PLDc_ymdC_like_1"/>
    <property type="match status" value="1"/>
</dbReference>
<dbReference type="GO" id="GO:0030572">
    <property type="term" value="F:phosphatidyltransferase activity"/>
    <property type="evidence" value="ECO:0007669"/>
    <property type="project" value="UniProtKB-ARBA"/>
</dbReference>
<dbReference type="KEGG" id="opf:CBP31_06940"/>
<feature type="domain" description="PLD phosphodiesterase" evidence="1">
    <location>
        <begin position="193"/>
        <end position="220"/>
    </location>
</feature>
<dbReference type="InterPro" id="IPR001736">
    <property type="entry name" value="PLipase_D/transphosphatidylase"/>
</dbReference>
<evidence type="ECO:0000313" key="3">
    <source>
        <dbReference type="Proteomes" id="UP000243937"/>
    </source>
</evidence>
<protein>
    <recommendedName>
        <fullName evidence="1">PLD phosphodiesterase domain-containing protein</fullName>
    </recommendedName>
</protein>
<evidence type="ECO:0000313" key="2">
    <source>
        <dbReference type="EMBL" id="ART82390.1"/>
    </source>
</evidence>
<dbReference type="PROSITE" id="PS50035">
    <property type="entry name" value="PLD"/>
    <property type="match status" value="2"/>
</dbReference>
<keyword evidence="3" id="KW-1185">Reference proteome</keyword>
<dbReference type="Gene3D" id="3.30.870.10">
    <property type="entry name" value="Endonuclease Chain A"/>
    <property type="match status" value="2"/>
</dbReference>
<sequence length="549" mass="62393">MVFHCPKQAPALIFNITDCLYLIPLCIRYVDAMTHYFAKFLLLCTRLTGFPRPVCAPIPAPFEPRESKYTRLGQGIINEAEDHQGSSGFYLLSNGLDAFVTRLSLMEAADQTLDVQYYLFHKDATSKLFTHYLVRAADRGVRVRLLLDDFGHYGQERLLRALVEHPNISIRLFNPFANRKLPYLDFLTRFSKVQRRMHNKSFIADTQAAIIGGRNIGNTYFSADEYTNFTDLDVLGVGQFATEVSTVFDLYWQHSLAVPVQDLQRRTIKLSLAGVRRKLAVRRHNKINRAYLARLADLELVEQLKKGELKFYWAKSQLVYDHPDKLLNDCTDTRGHLAPTLDCLWQEVTTEALLVSPYFIPGDNGVATFASWVAAGAKVTVLTNSLAANDVPLVHASYARYRPALLNAGVQLWELQPDSKKARKSRRSRGLPSSSKASLHAKTMIFDRKILFVGSLNLDPRSLNLNTEIGVLIHSSEIAEFASEIFLAELPEHAWQVETNKQEGSRHQLQWSDKSNPEAITHYQAEPQASRWSRFRAWLFGHLPLESLL</sequence>
<feature type="domain" description="PLD phosphodiesterase" evidence="1">
    <location>
        <begin position="435"/>
        <end position="462"/>
    </location>
</feature>
<dbReference type="PANTHER" id="PTHR21248">
    <property type="entry name" value="CARDIOLIPIN SYNTHASE"/>
    <property type="match status" value="1"/>
</dbReference>
<organism evidence="2 3">
    <name type="scientific">Oceanisphaera profunda</name>
    <dbReference type="NCBI Taxonomy" id="1416627"/>
    <lineage>
        <taxon>Bacteria</taxon>
        <taxon>Pseudomonadati</taxon>
        <taxon>Pseudomonadota</taxon>
        <taxon>Gammaproteobacteria</taxon>
        <taxon>Aeromonadales</taxon>
        <taxon>Aeromonadaceae</taxon>
        <taxon>Oceanisphaera</taxon>
    </lineage>
</organism>
<dbReference type="SUPFAM" id="SSF56024">
    <property type="entry name" value="Phospholipase D/nuclease"/>
    <property type="match status" value="2"/>
</dbReference>